<accession>A0A1M3SZ28</accession>
<organism evidence="1 2">
    <name type="scientific">Aspergillus luchuensis (strain CBS 106.47)</name>
    <dbReference type="NCBI Taxonomy" id="1137211"/>
    <lineage>
        <taxon>Eukaryota</taxon>
        <taxon>Fungi</taxon>
        <taxon>Dikarya</taxon>
        <taxon>Ascomycota</taxon>
        <taxon>Pezizomycotina</taxon>
        <taxon>Eurotiomycetes</taxon>
        <taxon>Eurotiomycetidae</taxon>
        <taxon>Eurotiales</taxon>
        <taxon>Aspergillaceae</taxon>
        <taxon>Aspergillus</taxon>
        <taxon>Aspergillus subgen. Circumdati</taxon>
    </lineage>
</organism>
<protein>
    <submittedName>
        <fullName evidence="1">Uncharacterized protein</fullName>
    </submittedName>
</protein>
<evidence type="ECO:0000313" key="1">
    <source>
        <dbReference type="EMBL" id="OJZ79731.1"/>
    </source>
</evidence>
<evidence type="ECO:0000313" key="2">
    <source>
        <dbReference type="Proteomes" id="UP000184063"/>
    </source>
</evidence>
<name>A0A1M3SZ28_ASPLC</name>
<dbReference type="AlphaFoldDB" id="A0A1M3SZ28"/>
<proteinExistence type="predicted"/>
<reference evidence="2" key="1">
    <citation type="journal article" date="2017" name="Genome Biol.">
        <title>Comparative genomics reveals high biological diversity and specific adaptations in the industrially and medically important fungal genus Aspergillus.</title>
        <authorList>
            <person name="de Vries R.P."/>
            <person name="Riley R."/>
            <person name="Wiebenga A."/>
            <person name="Aguilar-Osorio G."/>
            <person name="Amillis S."/>
            <person name="Uchima C.A."/>
            <person name="Anderluh G."/>
            <person name="Asadollahi M."/>
            <person name="Askin M."/>
            <person name="Barry K."/>
            <person name="Battaglia E."/>
            <person name="Bayram O."/>
            <person name="Benocci T."/>
            <person name="Braus-Stromeyer S.A."/>
            <person name="Caldana C."/>
            <person name="Canovas D."/>
            <person name="Cerqueira G.C."/>
            <person name="Chen F."/>
            <person name="Chen W."/>
            <person name="Choi C."/>
            <person name="Clum A."/>
            <person name="Dos Santos R.A."/>
            <person name="Damasio A.R."/>
            <person name="Diallinas G."/>
            <person name="Emri T."/>
            <person name="Fekete E."/>
            <person name="Flipphi M."/>
            <person name="Freyberg S."/>
            <person name="Gallo A."/>
            <person name="Gournas C."/>
            <person name="Habgood R."/>
            <person name="Hainaut M."/>
            <person name="Harispe M.L."/>
            <person name="Henrissat B."/>
            <person name="Hilden K.S."/>
            <person name="Hope R."/>
            <person name="Hossain A."/>
            <person name="Karabika E."/>
            <person name="Karaffa L."/>
            <person name="Karanyi Z."/>
            <person name="Krasevec N."/>
            <person name="Kuo A."/>
            <person name="Kusch H."/>
            <person name="LaButti K."/>
            <person name="Lagendijk E.L."/>
            <person name="Lapidus A."/>
            <person name="Levasseur A."/>
            <person name="Lindquist E."/>
            <person name="Lipzen A."/>
            <person name="Logrieco A.F."/>
            <person name="MacCabe A."/>
            <person name="Maekelae M.R."/>
            <person name="Malavazi I."/>
            <person name="Melin P."/>
            <person name="Meyer V."/>
            <person name="Mielnichuk N."/>
            <person name="Miskei M."/>
            <person name="Molnar A.P."/>
            <person name="Mule G."/>
            <person name="Ngan C.Y."/>
            <person name="Orejas M."/>
            <person name="Orosz E."/>
            <person name="Ouedraogo J.P."/>
            <person name="Overkamp K.M."/>
            <person name="Park H.-S."/>
            <person name="Perrone G."/>
            <person name="Piumi F."/>
            <person name="Punt P.J."/>
            <person name="Ram A.F."/>
            <person name="Ramon A."/>
            <person name="Rauscher S."/>
            <person name="Record E."/>
            <person name="Riano-Pachon D.M."/>
            <person name="Robert V."/>
            <person name="Roehrig J."/>
            <person name="Ruller R."/>
            <person name="Salamov A."/>
            <person name="Salih N.S."/>
            <person name="Samson R.A."/>
            <person name="Sandor E."/>
            <person name="Sanguinetti M."/>
            <person name="Schuetze T."/>
            <person name="Sepcic K."/>
            <person name="Shelest E."/>
            <person name="Sherlock G."/>
            <person name="Sophianopoulou V."/>
            <person name="Squina F.M."/>
            <person name="Sun H."/>
            <person name="Susca A."/>
            <person name="Todd R.B."/>
            <person name="Tsang A."/>
            <person name="Unkles S.E."/>
            <person name="van de Wiele N."/>
            <person name="van Rossen-Uffink D."/>
            <person name="Oliveira J.V."/>
            <person name="Vesth T.C."/>
            <person name="Visser J."/>
            <person name="Yu J.-H."/>
            <person name="Zhou M."/>
            <person name="Andersen M.R."/>
            <person name="Archer D.B."/>
            <person name="Baker S.E."/>
            <person name="Benoit I."/>
            <person name="Brakhage A.A."/>
            <person name="Braus G.H."/>
            <person name="Fischer R."/>
            <person name="Frisvad J.C."/>
            <person name="Goldman G.H."/>
            <person name="Houbraken J."/>
            <person name="Oakley B."/>
            <person name="Pocsi I."/>
            <person name="Scazzocchio C."/>
            <person name="Seiboth B."/>
            <person name="vanKuyk P.A."/>
            <person name="Wortman J."/>
            <person name="Dyer P.S."/>
            <person name="Grigoriev I.V."/>
        </authorList>
    </citation>
    <scope>NUCLEOTIDE SEQUENCE [LARGE SCALE GENOMIC DNA]</scope>
    <source>
        <strain evidence="2">CBS 106.47</strain>
    </source>
</reference>
<dbReference type="Proteomes" id="UP000184063">
    <property type="component" value="Unassembled WGS sequence"/>
</dbReference>
<sequence>MGLSEQELSIQSVSQYDPLAKFTIESSEVNRETRSKYPPREFALNRFTECKPPHGGSITRSLRPLFGWLS</sequence>
<gene>
    <name evidence="1" type="ORF">ASPFODRAFT_213131</name>
</gene>
<dbReference type="EMBL" id="KV878274">
    <property type="protein sequence ID" value="OJZ79731.1"/>
    <property type="molecule type" value="Genomic_DNA"/>
</dbReference>
<dbReference type="VEuPathDB" id="FungiDB:ASPFODRAFT_213131"/>